<evidence type="ECO:0008006" key="4">
    <source>
        <dbReference type="Google" id="ProtNLM"/>
    </source>
</evidence>
<protein>
    <recommendedName>
        <fullName evidence="4">CHAT domain-containing protein</fullName>
    </recommendedName>
</protein>
<feature type="region of interest" description="Disordered" evidence="1">
    <location>
        <begin position="354"/>
        <end position="383"/>
    </location>
</feature>
<reference evidence="2 3" key="1">
    <citation type="submission" date="2018-10" db="EMBL/GenBank/DDBJ databases">
        <title>Natrarchaeobius chitinivorans gen. nov., sp. nov., and Natrarchaeobius haloalkaliphilus sp. nov., alkaliphilic, chitin-utilizing haloarchaea from hypersaline alkaline lakes.</title>
        <authorList>
            <person name="Sorokin D.Y."/>
            <person name="Elcheninov A.G."/>
            <person name="Kostrikina N.A."/>
            <person name="Bale N.J."/>
            <person name="Sinninghe Damste J.S."/>
            <person name="Khijniak T.V."/>
            <person name="Kublanov I.V."/>
            <person name="Toshchakov S.V."/>
        </authorList>
    </citation>
    <scope>NUCLEOTIDE SEQUENCE [LARGE SCALE GENOMIC DNA]</scope>
    <source>
        <strain evidence="2 3">AArcht7</strain>
    </source>
</reference>
<dbReference type="OrthoDB" id="269729at2157"/>
<comment type="caution">
    <text evidence="2">The sequence shown here is derived from an EMBL/GenBank/DDBJ whole genome shotgun (WGS) entry which is preliminary data.</text>
</comment>
<sequence length="691" mass="76254">MTIEFEETADPAGLEVHDPLEQRHLQIRTSEPVSLTPTESDEFPFPVDTSSPIETNELFFDQHFAATLHDETGQAVSNFDVGETASLEGGTQFIGLSAPIKLYVRVDCPGTIDIGLSSVRISFDGTETVELGARSPHDRPAGTITTLPDVDSIAEAVSMLPSALKTTSPERTWPTLRGHPPLIELGEELSVPSDIDRPSSDVKLIVPREYLAIYQATPLAFFLGATIETGERPRLETSRFERPLGSNGALGDEIANLLKRFFLLDCLARTEGIFQYDLLERSILEDELPFDLSETYDESLDVRLERFLDVPYELLEPHVPRWPLTAHVPDEPASIEVLPFVVNELGIVREARGQTPNTLPRPETANAGLVRSTTDYRSPSSFDERSTFVVPDVTDESIEHAWFGKNVPHNASKATIEAYQNQLVRDERNESIEILLVCNDVRMIDEHDILGDTYGIRDELPFEIHSEFGVESNRLASLLTDGGYDFLHYIGHATEDGIRCSDGDLDVRELESVDLGVFFLNACRSYEQGLALTRRGAFGGVSTYSDVVNEDAVEAGETMARLLNRGFPLRGALEIAQENTALGDQYLIVGDGSADIAQSDGGAPGLIELDRYDEDTFSFGIRTYSTKEFKLGTSTASDLESVADRHLTPGVTPATVVEDRPIHEYLTWTELPILTDGTLHWNDGIGPAILE</sequence>
<name>A0A3N6MFM0_NATCH</name>
<accession>A0A3N6MFM0</accession>
<organism evidence="2 3">
    <name type="scientific">Natrarchaeobius chitinivorans</name>
    <dbReference type="NCBI Taxonomy" id="1679083"/>
    <lineage>
        <taxon>Archaea</taxon>
        <taxon>Methanobacteriati</taxon>
        <taxon>Methanobacteriota</taxon>
        <taxon>Stenosarchaea group</taxon>
        <taxon>Halobacteria</taxon>
        <taxon>Halobacteriales</taxon>
        <taxon>Natrialbaceae</taxon>
        <taxon>Natrarchaeobius</taxon>
    </lineage>
</organism>
<dbReference type="AlphaFoldDB" id="A0A3N6MFM0"/>
<proteinExistence type="predicted"/>
<gene>
    <name evidence="2" type="ORF">EA472_05220</name>
</gene>
<dbReference type="Proteomes" id="UP000281431">
    <property type="component" value="Unassembled WGS sequence"/>
</dbReference>
<keyword evidence="3" id="KW-1185">Reference proteome</keyword>
<dbReference type="EMBL" id="REFZ01000003">
    <property type="protein sequence ID" value="RQH01728.1"/>
    <property type="molecule type" value="Genomic_DNA"/>
</dbReference>
<evidence type="ECO:0000313" key="3">
    <source>
        <dbReference type="Proteomes" id="UP000281431"/>
    </source>
</evidence>
<evidence type="ECO:0000313" key="2">
    <source>
        <dbReference type="EMBL" id="RQH01728.1"/>
    </source>
</evidence>
<feature type="compositionally biased region" description="Polar residues" evidence="1">
    <location>
        <begin position="371"/>
        <end position="381"/>
    </location>
</feature>
<evidence type="ECO:0000256" key="1">
    <source>
        <dbReference type="SAM" id="MobiDB-lite"/>
    </source>
</evidence>